<reference evidence="2" key="1">
    <citation type="submission" date="2019-04" db="EMBL/GenBank/DDBJ databases">
        <authorList>
            <person name="Melise S."/>
            <person name="Noan J."/>
            <person name="Okalmin O."/>
        </authorList>
    </citation>
    <scope>NUCLEOTIDE SEQUENCE</scope>
    <source>
        <strain evidence="2">FN9</strain>
    </source>
</reference>
<feature type="region of interest" description="Disordered" evidence="1">
    <location>
        <begin position="30"/>
        <end position="78"/>
    </location>
</feature>
<protein>
    <submittedName>
        <fullName evidence="2">Uncharacterized protein</fullName>
    </submittedName>
</protein>
<name>A0A4E9EH14_GIBZA</name>
<sequence length="78" mass="8605">MGRDEIPHDYFWHIRLRLASVKPSLRRHQVSSRAGHLAKLLMAAQGNPDSRGSLPTPTPTPPPPPPPPPCLLDMGGRR</sequence>
<organism evidence="2">
    <name type="scientific">Gibberella zeae</name>
    <name type="common">Wheat head blight fungus</name>
    <name type="synonym">Fusarium graminearum</name>
    <dbReference type="NCBI Taxonomy" id="5518"/>
    <lineage>
        <taxon>Eukaryota</taxon>
        <taxon>Fungi</taxon>
        <taxon>Dikarya</taxon>
        <taxon>Ascomycota</taxon>
        <taxon>Pezizomycotina</taxon>
        <taxon>Sordariomycetes</taxon>
        <taxon>Hypocreomycetidae</taxon>
        <taxon>Hypocreales</taxon>
        <taxon>Nectriaceae</taxon>
        <taxon>Fusarium</taxon>
    </lineage>
</organism>
<evidence type="ECO:0000256" key="1">
    <source>
        <dbReference type="SAM" id="MobiDB-lite"/>
    </source>
</evidence>
<evidence type="ECO:0000313" key="2">
    <source>
        <dbReference type="EMBL" id="VIO62201.1"/>
    </source>
</evidence>
<dbReference type="EMBL" id="CAAKMV010000160">
    <property type="protein sequence ID" value="VIO62201.1"/>
    <property type="molecule type" value="Genomic_DNA"/>
</dbReference>
<gene>
    <name evidence="2" type="ORF">FUG_LOCUS471375</name>
</gene>
<feature type="compositionally biased region" description="Pro residues" evidence="1">
    <location>
        <begin position="56"/>
        <end position="70"/>
    </location>
</feature>
<accession>A0A4E9EH14</accession>
<proteinExistence type="predicted"/>
<dbReference type="AlphaFoldDB" id="A0A4E9EH14"/>